<feature type="domain" description="F-box" evidence="1">
    <location>
        <begin position="19"/>
        <end position="67"/>
    </location>
</feature>
<evidence type="ECO:0000313" key="3">
    <source>
        <dbReference type="Proteomes" id="UP000634136"/>
    </source>
</evidence>
<comment type="caution">
    <text evidence="2">The sequence shown here is derived from an EMBL/GenBank/DDBJ whole genome shotgun (WGS) entry which is preliminary data.</text>
</comment>
<sequence length="539" mass="60762">MDELKYSKTQKIDHRDASIDRLSNLPEGLLFKILSYIPFREVVFTSLLSNTWRSLYRSRPSLRFVDSIDTPYVRSSQFLEDDDLITSCSNPPEATRMVEIFDVTLRSPNAVSLNGFTCSTILVLRLNRVILSDSDFICLPSLKILHLKSVKFGSRETITKLFEGSIMMNLEDLALSDISYFGEQDVISLCCYSQGFPKLTRANIDTDIFIPLDALPNLESLRICPKLGGLLTSWIDPKHVHECLSSNLRTCYLEGFDSSDEELACVLPFAKYVVENGRVLETMTISCTNNPFAKNLINKELRLWQRSSSACQVNVGAGPSLRLPLEKINTEEAMSDRISKLSDDLLCKILSYLPNTKDAAATSILSKRWKSLWLQLPPLDFDKECCSHNVSVFVGTELESNYTSNFAELADGVLSVRRGGVVEQPTQRFRLKCQITDTHPSDIIRWTNTTILQRGAKALGLHLDLDLHLSLAFRFRTSLRPTNDVFHCSTIMVLNLIIKDKIDSVCLPSLKIMHFNGVEFSSGSDCVAKFRPGLTSIYY</sequence>
<name>A0A834TSQ7_9FABA</name>
<keyword evidence="3" id="KW-1185">Reference proteome</keyword>
<proteinExistence type="predicted"/>
<dbReference type="InterPro" id="IPR032675">
    <property type="entry name" value="LRR_dom_sf"/>
</dbReference>
<organism evidence="2 3">
    <name type="scientific">Senna tora</name>
    <dbReference type="NCBI Taxonomy" id="362788"/>
    <lineage>
        <taxon>Eukaryota</taxon>
        <taxon>Viridiplantae</taxon>
        <taxon>Streptophyta</taxon>
        <taxon>Embryophyta</taxon>
        <taxon>Tracheophyta</taxon>
        <taxon>Spermatophyta</taxon>
        <taxon>Magnoliopsida</taxon>
        <taxon>eudicotyledons</taxon>
        <taxon>Gunneridae</taxon>
        <taxon>Pentapetalae</taxon>
        <taxon>rosids</taxon>
        <taxon>fabids</taxon>
        <taxon>Fabales</taxon>
        <taxon>Fabaceae</taxon>
        <taxon>Caesalpinioideae</taxon>
        <taxon>Cassia clade</taxon>
        <taxon>Senna</taxon>
    </lineage>
</organism>
<evidence type="ECO:0000259" key="1">
    <source>
        <dbReference type="PROSITE" id="PS50181"/>
    </source>
</evidence>
<dbReference type="Gene3D" id="3.80.10.10">
    <property type="entry name" value="Ribonuclease Inhibitor"/>
    <property type="match status" value="1"/>
</dbReference>
<gene>
    <name evidence="2" type="ORF">G2W53_016954</name>
</gene>
<dbReference type="SMART" id="SM00579">
    <property type="entry name" value="FBD"/>
    <property type="match status" value="1"/>
</dbReference>
<dbReference type="EMBL" id="JAAIUW010000006">
    <property type="protein sequence ID" value="KAF7825790.1"/>
    <property type="molecule type" value="Genomic_DNA"/>
</dbReference>
<dbReference type="InterPro" id="IPR013101">
    <property type="entry name" value="LRR_PRU1-like"/>
</dbReference>
<dbReference type="SUPFAM" id="SSF52047">
    <property type="entry name" value="RNI-like"/>
    <property type="match status" value="1"/>
</dbReference>
<dbReference type="PANTHER" id="PTHR31900:SF34">
    <property type="entry name" value="EMB|CAB62440.1-RELATED"/>
    <property type="match status" value="1"/>
</dbReference>
<dbReference type="SUPFAM" id="SSF81383">
    <property type="entry name" value="F-box domain"/>
    <property type="match status" value="2"/>
</dbReference>
<protein>
    <submittedName>
        <fullName evidence="2">Putative F-box/FBD/LRR-repeat protein</fullName>
    </submittedName>
</protein>
<dbReference type="InterPro" id="IPR050232">
    <property type="entry name" value="FBL13/AtMIF1-like"/>
</dbReference>
<dbReference type="Proteomes" id="UP000634136">
    <property type="component" value="Unassembled WGS sequence"/>
</dbReference>
<dbReference type="InterPro" id="IPR001810">
    <property type="entry name" value="F-box_dom"/>
</dbReference>
<dbReference type="PROSITE" id="PS50181">
    <property type="entry name" value="FBOX"/>
    <property type="match status" value="1"/>
</dbReference>
<dbReference type="Pfam" id="PF00646">
    <property type="entry name" value="F-box"/>
    <property type="match status" value="2"/>
</dbReference>
<dbReference type="SMART" id="SM00256">
    <property type="entry name" value="FBOX"/>
    <property type="match status" value="2"/>
</dbReference>
<dbReference type="OrthoDB" id="1104922at2759"/>
<dbReference type="Pfam" id="PF08387">
    <property type="entry name" value="FBD"/>
    <property type="match status" value="1"/>
</dbReference>
<accession>A0A834TSQ7</accession>
<dbReference type="AlphaFoldDB" id="A0A834TSQ7"/>
<dbReference type="Gene3D" id="1.20.1280.50">
    <property type="match status" value="1"/>
</dbReference>
<dbReference type="Pfam" id="PF07723">
    <property type="entry name" value="LRR_2"/>
    <property type="match status" value="1"/>
</dbReference>
<dbReference type="InterPro" id="IPR053781">
    <property type="entry name" value="F-box_AtFBL13-like"/>
</dbReference>
<evidence type="ECO:0000313" key="2">
    <source>
        <dbReference type="EMBL" id="KAF7825790.1"/>
    </source>
</evidence>
<dbReference type="CDD" id="cd22160">
    <property type="entry name" value="F-box_AtFBL13-like"/>
    <property type="match status" value="1"/>
</dbReference>
<dbReference type="InterPro" id="IPR036047">
    <property type="entry name" value="F-box-like_dom_sf"/>
</dbReference>
<dbReference type="InterPro" id="IPR006566">
    <property type="entry name" value="FBD"/>
</dbReference>
<dbReference type="PANTHER" id="PTHR31900">
    <property type="entry name" value="F-BOX/RNI SUPERFAMILY PROTEIN-RELATED"/>
    <property type="match status" value="1"/>
</dbReference>
<reference evidence="2" key="1">
    <citation type="submission" date="2020-09" db="EMBL/GenBank/DDBJ databases">
        <title>Genome-Enabled Discovery of Anthraquinone Biosynthesis in Senna tora.</title>
        <authorList>
            <person name="Kang S.-H."/>
            <person name="Pandey R.P."/>
            <person name="Lee C.-M."/>
            <person name="Sim J.-S."/>
            <person name="Jeong J.-T."/>
            <person name="Choi B.-S."/>
            <person name="Jung M."/>
            <person name="Ginzburg D."/>
            <person name="Zhao K."/>
            <person name="Won S.Y."/>
            <person name="Oh T.-J."/>
            <person name="Yu Y."/>
            <person name="Kim N.-H."/>
            <person name="Lee O.R."/>
            <person name="Lee T.-H."/>
            <person name="Bashyal P."/>
            <person name="Kim T.-S."/>
            <person name="Lee W.-H."/>
            <person name="Kawkins C."/>
            <person name="Kim C.-K."/>
            <person name="Kim J.S."/>
            <person name="Ahn B.O."/>
            <person name="Rhee S.Y."/>
            <person name="Sohng J.K."/>
        </authorList>
    </citation>
    <scope>NUCLEOTIDE SEQUENCE</scope>
    <source>
        <tissue evidence="2">Leaf</tissue>
    </source>
</reference>